<organism evidence="9 10">
    <name type="scientific">Devosia riboflavina</name>
    <dbReference type="NCBI Taxonomy" id="46914"/>
    <lineage>
        <taxon>Bacteria</taxon>
        <taxon>Pseudomonadati</taxon>
        <taxon>Pseudomonadota</taxon>
        <taxon>Alphaproteobacteria</taxon>
        <taxon>Hyphomicrobiales</taxon>
        <taxon>Devosiaceae</taxon>
        <taxon>Devosia</taxon>
    </lineage>
</organism>
<dbReference type="RefSeq" id="WP_035084788.1">
    <property type="nucleotide sequence ID" value="NZ_JQGC01000015.1"/>
</dbReference>
<keyword evidence="2 6" id="KW-0479">Metal-binding</keyword>
<dbReference type="GO" id="GO:0046872">
    <property type="term" value="F:metal ion binding"/>
    <property type="evidence" value="ECO:0007669"/>
    <property type="project" value="UniProtKB-KW"/>
</dbReference>
<dbReference type="AlphaFoldDB" id="A0A087LZV4"/>
<dbReference type="InterPro" id="IPR037493">
    <property type="entry name" value="ExoIII-like"/>
</dbReference>
<evidence type="ECO:0000313" key="10">
    <source>
        <dbReference type="Proteomes" id="UP000028981"/>
    </source>
</evidence>
<dbReference type="PANTHER" id="PTHR43250:SF2">
    <property type="entry name" value="EXODEOXYRIBONUCLEASE III"/>
    <property type="match status" value="1"/>
</dbReference>
<dbReference type="Gene3D" id="3.60.10.10">
    <property type="entry name" value="Endonuclease/exonuclease/phosphatase"/>
    <property type="match status" value="1"/>
</dbReference>
<evidence type="ECO:0000256" key="4">
    <source>
        <dbReference type="ARBA" id="ARBA00022842"/>
    </source>
</evidence>
<dbReference type="Proteomes" id="UP000028981">
    <property type="component" value="Unassembled WGS sequence"/>
</dbReference>
<keyword evidence="10" id="KW-1185">Reference proteome</keyword>
<dbReference type="InterPro" id="IPR004808">
    <property type="entry name" value="AP_endonuc_1"/>
</dbReference>
<feature type="binding site" evidence="6">
    <location>
        <position position="36"/>
    </location>
    <ligand>
        <name>Mg(2+)</name>
        <dbReference type="ChEBI" id="CHEBI:18420"/>
        <label>1</label>
    </ligand>
</feature>
<evidence type="ECO:0000259" key="8">
    <source>
        <dbReference type="Pfam" id="PF03372"/>
    </source>
</evidence>
<evidence type="ECO:0000256" key="3">
    <source>
        <dbReference type="ARBA" id="ARBA00022801"/>
    </source>
</evidence>
<dbReference type="CDD" id="cd09086">
    <property type="entry name" value="ExoIII-like_AP-endo"/>
    <property type="match status" value="1"/>
</dbReference>
<dbReference type="PROSITE" id="PS00726">
    <property type="entry name" value="AP_NUCLEASE_F1_1"/>
    <property type="match status" value="1"/>
</dbReference>
<feature type="binding site" evidence="6">
    <location>
        <position position="156"/>
    </location>
    <ligand>
        <name>Mg(2+)</name>
        <dbReference type="ChEBI" id="CHEBI:18420"/>
        <label>1</label>
    </ligand>
</feature>
<feature type="site" description="Transition state stabilizer" evidence="7">
    <location>
        <position position="156"/>
    </location>
</feature>
<keyword evidence="6" id="KW-0464">Manganese</keyword>
<dbReference type="STRING" id="46914.JP75_16310"/>
<comment type="cofactor">
    <cofactor evidence="6">
        <name>Mg(2+)</name>
        <dbReference type="ChEBI" id="CHEBI:18420"/>
    </cofactor>
    <cofactor evidence="6">
        <name>Mn(2+)</name>
        <dbReference type="ChEBI" id="CHEBI:29035"/>
    </cofactor>
    <text evidence="6">Probably binds two magnesium or manganese ions per subunit.</text>
</comment>
<dbReference type="GO" id="GO:0003677">
    <property type="term" value="F:DNA binding"/>
    <property type="evidence" value="ECO:0007669"/>
    <property type="project" value="InterPro"/>
</dbReference>
<feature type="domain" description="Endonuclease/exonuclease/phosphatase" evidence="8">
    <location>
        <begin position="6"/>
        <end position="260"/>
    </location>
</feature>
<name>A0A087LZV4_9HYPH</name>
<reference evidence="9 10" key="1">
    <citation type="submission" date="2014-08" db="EMBL/GenBank/DDBJ databases">
        <authorList>
            <person name="Hassan Y.I."/>
            <person name="Lepp D."/>
            <person name="Zhou T."/>
        </authorList>
    </citation>
    <scope>NUCLEOTIDE SEQUENCE [LARGE SCALE GENOMIC DNA]</scope>
    <source>
        <strain evidence="9 10">IFO13584</strain>
    </source>
</reference>
<feature type="binding site" evidence="6">
    <location>
        <position position="260"/>
    </location>
    <ligand>
        <name>Mg(2+)</name>
        <dbReference type="ChEBI" id="CHEBI:18420"/>
        <label>1</label>
    </ligand>
</feature>
<evidence type="ECO:0000256" key="5">
    <source>
        <dbReference type="PIRSR" id="PIRSR604808-1"/>
    </source>
</evidence>
<dbReference type="InterPro" id="IPR020847">
    <property type="entry name" value="AP_endonuclease_F1_BS"/>
</dbReference>
<keyword evidence="3" id="KW-0378">Hydrolase</keyword>
<evidence type="ECO:0000256" key="6">
    <source>
        <dbReference type="PIRSR" id="PIRSR604808-2"/>
    </source>
</evidence>
<evidence type="ECO:0000313" key="9">
    <source>
        <dbReference type="EMBL" id="KFL30157.1"/>
    </source>
</evidence>
<feature type="binding site" evidence="6">
    <location>
        <position position="154"/>
    </location>
    <ligand>
        <name>Mg(2+)</name>
        <dbReference type="ChEBI" id="CHEBI:18420"/>
        <label>1</label>
    </ligand>
</feature>
<feature type="binding site" evidence="6">
    <location>
        <position position="259"/>
    </location>
    <ligand>
        <name>Mg(2+)</name>
        <dbReference type="ChEBI" id="CHEBI:18420"/>
        <label>1</label>
    </ligand>
</feature>
<keyword evidence="4 6" id="KW-0460">Magnesium</keyword>
<dbReference type="SUPFAM" id="SSF56219">
    <property type="entry name" value="DNase I-like"/>
    <property type="match status" value="1"/>
</dbReference>
<dbReference type="EMBL" id="JQGC01000015">
    <property type="protein sequence ID" value="KFL30157.1"/>
    <property type="molecule type" value="Genomic_DNA"/>
</dbReference>
<dbReference type="GO" id="GO:0004519">
    <property type="term" value="F:endonuclease activity"/>
    <property type="evidence" value="ECO:0007669"/>
    <property type="project" value="InterPro"/>
</dbReference>
<feature type="active site" description="Proton donor/acceptor" evidence="5">
    <location>
        <position position="154"/>
    </location>
</feature>
<dbReference type="PROSITE" id="PS51435">
    <property type="entry name" value="AP_NUCLEASE_F1_4"/>
    <property type="match status" value="1"/>
</dbReference>
<comment type="similarity">
    <text evidence="1">Belongs to the DNA repair enzymes AP/ExoA family.</text>
</comment>
<evidence type="ECO:0000256" key="7">
    <source>
        <dbReference type="PIRSR" id="PIRSR604808-3"/>
    </source>
</evidence>
<dbReference type="InterPro" id="IPR036691">
    <property type="entry name" value="Endo/exonu/phosph_ase_sf"/>
</dbReference>
<comment type="caution">
    <text evidence="9">The sequence shown here is derived from an EMBL/GenBank/DDBJ whole genome shotgun (WGS) entry which is preliminary data.</text>
</comment>
<dbReference type="OrthoDB" id="9803914at2"/>
<feature type="binding site" evidence="6">
    <location>
        <position position="9"/>
    </location>
    <ligand>
        <name>Mg(2+)</name>
        <dbReference type="ChEBI" id="CHEBI:18420"/>
        <label>1</label>
    </ligand>
</feature>
<feature type="site" description="Interaction with DNA substrate" evidence="7">
    <location>
        <position position="260"/>
    </location>
</feature>
<dbReference type="PANTHER" id="PTHR43250">
    <property type="entry name" value="EXODEOXYRIBONUCLEASE III"/>
    <property type="match status" value="1"/>
</dbReference>
<dbReference type="GO" id="GO:0006281">
    <property type="term" value="P:DNA repair"/>
    <property type="evidence" value="ECO:0007669"/>
    <property type="project" value="InterPro"/>
</dbReference>
<dbReference type="InterPro" id="IPR005135">
    <property type="entry name" value="Endo/exonuclease/phosphatase"/>
</dbReference>
<sequence length="270" mass="30747">MTLSVVTWNINSVRLRLDMVLDFLRQYQPDVLMLQEIKCTNDQFPRNAFIENGYPHMAVHGQKGYHGVAIVSKFPLTDVSSRVFCEIPESRHVSALVDIGHGPFTLHNFYIPAGGDEPDPELNPKFKHKLGFLSELKTWFNEPVFQRGHLIAGDFNIAPHENDVWSHKQLLKIVSHTPVETEALNGLLTGGHGWVDIVRKHVPYDQKLYSWWSYRSADWNAADKGRRLDHIWSTADVADQSIGAEIIRPARGWTDKPSDHVPVIARFAKP</sequence>
<gene>
    <name evidence="9" type="ORF">JP75_16310</name>
</gene>
<feature type="active site" description="Proton acceptor" evidence="5">
    <location>
        <position position="260"/>
    </location>
</feature>
<feature type="site" description="Important for catalytic activity" evidence="7">
    <location>
        <position position="229"/>
    </location>
</feature>
<dbReference type="Pfam" id="PF03372">
    <property type="entry name" value="Exo_endo_phos"/>
    <property type="match status" value="1"/>
</dbReference>
<feature type="active site" evidence="5">
    <location>
        <position position="110"/>
    </location>
</feature>
<accession>A0A087LZV4</accession>
<proteinExistence type="inferred from homology"/>
<protein>
    <submittedName>
        <fullName evidence="9">Exodeoxyribonuclease III</fullName>
    </submittedName>
</protein>
<evidence type="ECO:0000256" key="2">
    <source>
        <dbReference type="ARBA" id="ARBA00022723"/>
    </source>
</evidence>
<dbReference type="GO" id="GO:0008311">
    <property type="term" value="F:double-stranded DNA 3'-5' DNA exonuclease activity"/>
    <property type="evidence" value="ECO:0007669"/>
    <property type="project" value="InterPro"/>
</dbReference>
<evidence type="ECO:0000256" key="1">
    <source>
        <dbReference type="ARBA" id="ARBA00007092"/>
    </source>
</evidence>
<dbReference type="NCBIfam" id="TIGR00633">
    <property type="entry name" value="xth"/>
    <property type="match status" value="1"/>
</dbReference>